<accession>A0ABY3YYE9</accession>
<dbReference type="RefSeq" id="WP_003980827.1">
    <property type="nucleotide sequence ID" value="NZ_CP043497.1"/>
</dbReference>
<dbReference type="PRINTS" id="PR00778">
    <property type="entry name" value="HTHARSR"/>
</dbReference>
<feature type="domain" description="HTH arsR-type" evidence="4">
    <location>
        <begin position="19"/>
        <end position="113"/>
    </location>
</feature>
<dbReference type="InterPro" id="IPR011991">
    <property type="entry name" value="ArsR-like_HTH"/>
</dbReference>
<evidence type="ECO:0000256" key="3">
    <source>
        <dbReference type="ARBA" id="ARBA00023163"/>
    </source>
</evidence>
<dbReference type="PANTHER" id="PTHR33154">
    <property type="entry name" value="TRANSCRIPTIONAL REGULATOR, ARSR FAMILY"/>
    <property type="match status" value="1"/>
</dbReference>
<dbReference type="CDD" id="cd00090">
    <property type="entry name" value="HTH_ARSR"/>
    <property type="match status" value="1"/>
</dbReference>
<evidence type="ECO:0000313" key="6">
    <source>
        <dbReference type="Proteomes" id="UP000829494"/>
    </source>
</evidence>
<evidence type="ECO:0000259" key="4">
    <source>
        <dbReference type="PROSITE" id="PS50987"/>
    </source>
</evidence>
<organism evidence="5 6">
    <name type="scientific">Streptomyces rimosus subsp. rimosus</name>
    <dbReference type="NCBI Taxonomy" id="132474"/>
    <lineage>
        <taxon>Bacteria</taxon>
        <taxon>Bacillati</taxon>
        <taxon>Actinomycetota</taxon>
        <taxon>Actinomycetes</taxon>
        <taxon>Kitasatosporales</taxon>
        <taxon>Streptomycetaceae</taxon>
        <taxon>Streptomyces</taxon>
    </lineage>
</organism>
<proteinExistence type="predicted"/>
<dbReference type="PANTHER" id="PTHR33154:SF12">
    <property type="entry name" value="TRANSCRIPTIONAL REGULATORY PROTEIN"/>
    <property type="match status" value="1"/>
</dbReference>
<dbReference type="PROSITE" id="PS50987">
    <property type="entry name" value="HTH_ARSR_2"/>
    <property type="match status" value="1"/>
</dbReference>
<dbReference type="InterPro" id="IPR051081">
    <property type="entry name" value="HTH_MetalResp_TranReg"/>
</dbReference>
<sequence length="122" mass="13358">MPTTTPPSADRPGARVLDHPDVTAIRLEDVLHALADPMRLRIVRCLAEAQGELSCAGIELPVSKSTCTHHYRVLREHGVITQIYRGTAKMNGLRRADLDALFPGLLERVLEAAELQDARLAG</sequence>
<gene>
    <name evidence="5" type="ORF">SRIMR7_03950</name>
</gene>
<dbReference type="Pfam" id="PF12840">
    <property type="entry name" value="HTH_20"/>
    <property type="match status" value="1"/>
</dbReference>
<evidence type="ECO:0000256" key="1">
    <source>
        <dbReference type="ARBA" id="ARBA00023015"/>
    </source>
</evidence>
<dbReference type="EMBL" id="CP094298">
    <property type="protein sequence ID" value="UNZ01284.1"/>
    <property type="molecule type" value="Genomic_DNA"/>
</dbReference>
<evidence type="ECO:0000256" key="2">
    <source>
        <dbReference type="ARBA" id="ARBA00023125"/>
    </source>
</evidence>
<dbReference type="SMART" id="SM00418">
    <property type="entry name" value="HTH_ARSR"/>
    <property type="match status" value="1"/>
</dbReference>
<reference evidence="5 6" key="1">
    <citation type="submission" date="2022-03" db="EMBL/GenBank/DDBJ databases">
        <title>Complete genome of Streptomyces rimosus ssp. rimosus R7 (=ATCC 10970).</title>
        <authorList>
            <person name="Beganovic S."/>
            <person name="Ruckert C."/>
            <person name="Busche T."/>
            <person name="Kalinowski J."/>
            <person name="Wittmann C."/>
        </authorList>
    </citation>
    <scope>NUCLEOTIDE SEQUENCE [LARGE SCALE GENOMIC DNA]</scope>
    <source>
        <strain evidence="5 6">R7</strain>
    </source>
</reference>
<dbReference type="InterPro" id="IPR036388">
    <property type="entry name" value="WH-like_DNA-bd_sf"/>
</dbReference>
<dbReference type="InterPro" id="IPR001845">
    <property type="entry name" value="HTH_ArsR_DNA-bd_dom"/>
</dbReference>
<keyword evidence="1" id="KW-0805">Transcription regulation</keyword>
<protein>
    <submittedName>
        <fullName evidence="5">Helix-turn-helix domain protein</fullName>
    </submittedName>
</protein>
<keyword evidence="6" id="KW-1185">Reference proteome</keyword>
<keyword evidence="2" id="KW-0238">DNA-binding</keyword>
<dbReference type="InterPro" id="IPR036390">
    <property type="entry name" value="WH_DNA-bd_sf"/>
</dbReference>
<dbReference type="SUPFAM" id="SSF46785">
    <property type="entry name" value="Winged helix' DNA-binding domain"/>
    <property type="match status" value="1"/>
</dbReference>
<dbReference type="GeneID" id="66859642"/>
<name>A0ABY3YYE9_STRRM</name>
<dbReference type="Proteomes" id="UP000829494">
    <property type="component" value="Chromosome"/>
</dbReference>
<dbReference type="Gene3D" id="1.10.10.10">
    <property type="entry name" value="Winged helix-like DNA-binding domain superfamily/Winged helix DNA-binding domain"/>
    <property type="match status" value="1"/>
</dbReference>
<keyword evidence="3" id="KW-0804">Transcription</keyword>
<evidence type="ECO:0000313" key="5">
    <source>
        <dbReference type="EMBL" id="UNZ01284.1"/>
    </source>
</evidence>